<accession>A0A819R593</accession>
<keyword evidence="4" id="KW-1185">Reference proteome</keyword>
<dbReference type="EMBL" id="CAJNRF010013189">
    <property type="protein sequence ID" value="CAF2146581.1"/>
    <property type="molecule type" value="Genomic_DNA"/>
</dbReference>
<name>A0A819R593_9BILA</name>
<feature type="transmembrane region" description="Helical" evidence="1">
    <location>
        <begin position="35"/>
        <end position="57"/>
    </location>
</feature>
<comment type="caution">
    <text evidence="3">The sequence shown here is derived from an EMBL/GenBank/DDBJ whole genome shotgun (WGS) entry which is preliminary data.</text>
</comment>
<evidence type="ECO:0000256" key="1">
    <source>
        <dbReference type="SAM" id="Phobius"/>
    </source>
</evidence>
<evidence type="ECO:0000313" key="2">
    <source>
        <dbReference type="EMBL" id="CAF2146581.1"/>
    </source>
</evidence>
<keyword evidence="1" id="KW-0812">Transmembrane</keyword>
<keyword evidence="1" id="KW-0472">Membrane</keyword>
<evidence type="ECO:0000313" key="3">
    <source>
        <dbReference type="EMBL" id="CAF4039095.1"/>
    </source>
</evidence>
<proteinExistence type="predicted"/>
<gene>
    <name evidence="3" type="ORF">OVN521_LOCUS17274</name>
    <name evidence="2" type="ORF">WKI299_LOCUS29429</name>
</gene>
<protein>
    <submittedName>
        <fullName evidence="3">Uncharacterized protein</fullName>
    </submittedName>
</protein>
<keyword evidence="1" id="KW-1133">Transmembrane helix</keyword>
<dbReference type="AlphaFoldDB" id="A0A819R593"/>
<organism evidence="3 4">
    <name type="scientific">Rotaria magnacalcarata</name>
    <dbReference type="NCBI Taxonomy" id="392030"/>
    <lineage>
        <taxon>Eukaryota</taxon>
        <taxon>Metazoa</taxon>
        <taxon>Spiralia</taxon>
        <taxon>Gnathifera</taxon>
        <taxon>Rotifera</taxon>
        <taxon>Eurotatoria</taxon>
        <taxon>Bdelloidea</taxon>
        <taxon>Philodinida</taxon>
        <taxon>Philodinidae</taxon>
        <taxon>Rotaria</taxon>
    </lineage>
</organism>
<sequence>MTISTIESKGNTINVGNAEELMAVRRKSGRCKMKWLITAQICTTILILLMIGTFYLVGYPLMKERQIITYITNITPNISEYKENIVTLYTLDPVASTFCFDDGKYGQIISDWSVYNRRSDIDFNHYKAGSFSVGIEGSMVGTIIDLGSSADLQQKYKYQETVGGSQGFASIHRKNNTIVILKGASYNHTFQLMEESEELFREGKSTASTSVKLGHVYLLRITDRNDAGFERIIKMLVISYTSSEWVTIRWEVLI</sequence>
<dbReference type="EMBL" id="CAJOBG010002978">
    <property type="protein sequence ID" value="CAF4039095.1"/>
    <property type="molecule type" value="Genomic_DNA"/>
</dbReference>
<evidence type="ECO:0000313" key="4">
    <source>
        <dbReference type="Proteomes" id="UP000663866"/>
    </source>
</evidence>
<reference evidence="3" key="1">
    <citation type="submission" date="2021-02" db="EMBL/GenBank/DDBJ databases">
        <authorList>
            <person name="Nowell W R."/>
        </authorList>
    </citation>
    <scope>NUCLEOTIDE SEQUENCE</scope>
</reference>
<dbReference type="Proteomes" id="UP000663856">
    <property type="component" value="Unassembled WGS sequence"/>
</dbReference>
<dbReference type="Proteomes" id="UP000663866">
    <property type="component" value="Unassembled WGS sequence"/>
</dbReference>